<sequence>MSASEVRRQRLQTLSTNNPTSSTPGSYAHSISWVNPIMQRMNIPLSGGQYRNMTNSMSEISRGSMLNSQASAREGRHFFRDMFNPNLNMRGRVGAGIGFVANTVFGPAFHYNTDLNNYQMNRGQSREMRMAMHHHVAGDLFT</sequence>
<proteinExistence type="predicted"/>
<evidence type="ECO:0000256" key="1">
    <source>
        <dbReference type="SAM" id="MobiDB-lite"/>
    </source>
</evidence>
<evidence type="ECO:0000313" key="3">
    <source>
        <dbReference type="Proteomes" id="UP001061302"/>
    </source>
</evidence>
<name>A0ABY6DRD7_9NEIS</name>
<gene>
    <name evidence="2" type="ORF">N8I74_03215</name>
</gene>
<feature type="compositionally biased region" description="Low complexity" evidence="1">
    <location>
        <begin position="15"/>
        <end position="24"/>
    </location>
</feature>
<feature type="region of interest" description="Disordered" evidence="1">
    <location>
        <begin position="1"/>
        <end position="26"/>
    </location>
</feature>
<keyword evidence="3" id="KW-1185">Reference proteome</keyword>
<reference evidence="2" key="1">
    <citation type="submission" date="2022-10" db="EMBL/GenBank/DDBJ databases">
        <title>Chitiniphilus purpureus sp. nov., a novel chitin-degrading bacterium isolated from crawfish pond sediment.</title>
        <authorList>
            <person name="Li K."/>
        </authorList>
    </citation>
    <scope>NUCLEOTIDE SEQUENCE</scope>
    <source>
        <strain evidence="2">CD1</strain>
    </source>
</reference>
<protein>
    <submittedName>
        <fullName evidence="2">Uncharacterized protein</fullName>
    </submittedName>
</protein>
<organism evidence="2 3">
    <name type="scientific">Chitiniphilus purpureus</name>
    <dbReference type="NCBI Taxonomy" id="2981137"/>
    <lineage>
        <taxon>Bacteria</taxon>
        <taxon>Pseudomonadati</taxon>
        <taxon>Pseudomonadota</taxon>
        <taxon>Betaproteobacteria</taxon>
        <taxon>Neisseriales</taxon>
        <taxon>Chitinibacteraceae</taxon>
        <taxon>Chitiniphilus</taxon>
    </lineage>
</organism>
<dbReference type="EMBL" id="CP106753">
    <property type="protein sequence ID" value="UXY16046.1"/>
    <property type="molecule type" value="Genomic_DNA"/>
</dbReference>
<dbReference type="Proteomes" id="UP001061302">
    <property type="component" value="Chromosome"/>
</dbReference>
<dbReference type="RefSeq" id="WP_263125483.1">
    <property type="nucleotide sequence ID" value="NZ_CP106753.1"/>
</dbReference>
<accession>A0ABY6DRD7</accession>
<evidence type="ECO:0000313" key="2">
    <source>
        <dbReference type="EMBL" id="UXY16046.1"/>
    </source>
</evidence>